<reference evidence="1" key="1">
    <citation type="submission" date="2018-06" db="EMBL/GenBank/DDBJ databases">
        <authorList>
            <person name="Zhirakovskaya E."/>
        </authorList>
    </citation>
    <scope>NUCLEOTIDE SEQUENCE</scope>
</reference>
<accession>A0A3B1A325</accession>
<proteinExistence type="predicted"/>
<dbReference type="EMBL" id="UOFT01000036">
    <property type="protein sequence ID" value="VAW94132.1"/>
    <property type="molecule type" value="Genomic_DNA"/>
</dbReference>
<organism evidence="1">
    <name type="scientific">hydrothermal vent metagenome</name>
    <dbReference type="NCBI Taxonomy" id="652676"/>
    <lineage>
        <taxon>unclassified sequences</taxon>
        <taxon>metagenomes</taxon>
        <taxon>ecological metagenomes</taxon>
    </lineage>
</organism>
<sequence>MGSSNHKNNKTALAALTASALALPAFQAVAATAPTESEVGYRYSSYEEDDAPASRVATGDTKRYSIDTQQFRLLSPVGKNFSVSLDILTETMSGASPLGTQEGSGGEPQLVMSGASISEDREDVRANVTHYGNNVATSVTAGQSNENDYAATYYGAGWEWVFNQKNSAFQFALSRSDDKITPTDAILFGRIQSASKNTTGMSLGFSQVLSKTNLIQFGLEMSQDKGYLAAPYKTGDIRPDSRLRTAAVMRYRSFSPKSNGALHFDYRYYWDDWDVTSHTFSLAWYKNVTNRLQLTPSVRYYTQTEASFYEPYKVAANTNPYYSSDYRLSPYGAISVGLQLVHKFKSWSYTAKIERYEADADYSISKVAVENPGLVSFTIITAGFNIKF</sequence>
<protein>
    <recommendedName>
        <fullName evidence="2">DUF3570 domain-containing protein</fullName>
    </recommendedName>
</protein>
<dbReference type="AlphaFoldDB" id="A0A3B1A325"/>
<evidence type="ECO:0008006" key="2">
    <source>
        <dbReference type="Google" id="ProtNLM"/>
    </source>
</evidence>
<name>A0A3B1A325_9ZZZZ</name>
<gene>
    <name evidence="1" type="ORF">MNBD_GAMMA23-2181</name>
</gene>
<dbReference type="InterPro" id="IPR021953">
    <property type="entry name" value="DUF3570"/>
</dbReference>
<dbReference type="Pfam" id="PF12094">
    <property type="entry name" value="DUF3570"/>
    <property type="match status" value="1"/>
</dbReference>
<evidence type="ECO:0000313" key="1">
    <source>
        <dbReference type="EMBL" id="VAW94132.1"/>
    </source>
</evidence>